<dbReference type="AlphaFoldDB" id="A0AAD8BXC2"/>
<organism evidence="2 3">
    <name type="scientific">Biomphalaria pfeifferi</name>
    <name type="common">Bloodfluke planorb</name>
    <name type="synonym">Freshwater snail</name>
    <dbReference type="NCBI Taxonomy" id="112525"/>
    <lineage>
        <taxon>Eukaryota</taxon>
        <taxon>Metazoa</taxon>
        <taxon>Spiralia</taxon>
        <taxon>Lophotrochozoa</taxon>
        <taxon>Mollusca</taxon>
        <taxon>Gastropoda</taxon>
        <taxon>Heterobranchia</taxon>
        <taxon>Euthyneura</taxon>
        <taxon>Panpulmonata</taxon>
        <taxon>Hygrophila</taxon>
        <taxon>Lymnaeoidea</taxon>
        <taxon>Planorbidae</taxon>
        <taxon>Biomphalaria</taxon>
    </lineage>
</organism>
<sequence>MKNPDCPFLELDDHKLTVHIEWMDSHLLACPNYTNIDDVTRLHKHQMSREILALQAENYALEKQLHSYQQSLAKNNAKDGLKGANRANSYDGASRL</sequence>
<evidence type="ECO:0000313" key="3">
    <source>
        <dbReference type="Proteomes" id="UP001233172"/>
    </source>
</evidence>
<name>A0AAD8BXC2_BIOPF</name>
<evidence type="ECO:0000313" key="2">
    <source>
        <dbReference type="EMBL" id="KAK0061868.1"/>
    </source>
</evidence>
<reference evidence="2" key="2">
    <citation type="submission" date="2023-04" db="EMBL/GenBank/DDBJ databases">
        <authorList>
            <person name="Bu L."/>
            <person name="Lu L."/>
            <person name="Laidemitt M.R."/>
            <person name="Zhang S.M."/>
            <person name="Mutuku M."/>
            <person name="Mkoji G."/>
            <person name="Steinauer M."/>
            <person name="Loker E.S."/>
        </authorList>
    </citation>
    <scope>NUCLEOTIDE SEQUENCE</scope>
    <source>
        <strain evidence="2">KasaAsao</strain>
        <tissue evidence="2">Whole Snail</tissue>
    </source>
</reference>
<gene>
    <name evidence="2" type="ORF">Bpfe_008783</name>
</gene>
<accession>A0AAD8BXC2</accession>
<proteinExistence type="predicted"/>
<feature type="region of interest" description="Disordered" evidence="1">
    <location>
        <begin position="75"/>
        <end position="96"/>
    </location>
</feature>
<keyword evidence="3" id="KW-1185">Reference proteome</keyword>
<evidence type="ECO:0000256" key="1">
    <source>
        <dbReference type="SAM" id="MobiDB-lite"/>
    </source>
</evidence>
<dbReference type="EMBL" id="JASAOG010000028">
    <property type="protein sequence ID" value="KAK0061868.1"/>
    <property type="molecule type" value="Genomic_DNA"/>
</dbReference>
<comment type="caution">
    <text evidence="2">The sequence shown here is derived from an EMBL/GenBank/DDBJ whole genome shotgun (WGS) entry which is preliminary data.</text>
</comment>
<protein>
    <submittedName>
        <fullName evidence="2">Uncharacterized protein</fullName>
    </submittedName>
</protein>
<reference evidence="2" key="1">
    <citation type="journal article" date="2023" name="PLoS Negl. Trop. Dis.">
        <title>A genome sequence for Biomphalaria pfeifferi, the major vector snail for the human-infecting parasite Schistosoma mansoni.</title>
        <authorList>
            <person name="Bu L."/>
            <person name="Lu L."/>
            <person name="Laidemitt M.R."/>
            <person name="Zhang S.M."/>
            <person name="Mutuku M."/>
            <person name="Mkoji G."/>
            <person name="Steinauer M."/>
            <person name="Loker E.S."/>
        </authorList>
    </citation>
    <scope>NUCLEOTIDE SEQUENCE</scope>
    <source>
        <strain evidence="2">KasaAsao</strain>
    </source>
</reference>
<dbReference type="Proteomes" id="UP001233172">
    <property type="component" value="Unassembled WGS sequence"/>
</dbReference>